<dbReference type="PANTHER" id="PTHR43819:SF1">
    <property type="entry name" value="ARCHAEAL-TYPE GLUTAMATE SYNTHASE [NADPH]"/>
    <property type="match status" value="1"/>
</dbReference>
<dbReference type="Gene3D" id="3.20.20.70">
    <property type="entry name" value="Aldolase class I"/>
    <property type="match status" value="1"/>
</dbReference>
<organism evidence="4 5">
    <name type="scientific">Desulfotruncus arcticus DSM 17038</name>
    <dbReference type="NCBI Taxonomy" id="1121424"/>
    <lineage>
        <taxon>Bacteria</taxon>
        <taxon>Bacillati</taxon>
        <taxon>Bacillota</taxon>
        <taxon>Clostridia</taxon>
        <taxon>Eubacteriales</taxon>
        <taxon>Desulfallaceae</taxon>
        <taxon>Desulfotruncus</taxon>
    </lineage>
</organism>
<dbReference type="InterPro" id="IPR013785">
    <property type="entry name" value="Aldolase_TIM"/>
</dbReference>
<keyword evidence="5" id="KW-1185">Reference proteome</keyword>
<dbReference type="STRING" id="341036.SAMN05660649_03914"/>
<gene>
    <name evidence="4" type="ORF">SAMN05660649_03914</name>
</gene>
<feature type="domain" description="Glutamate synthase" evidence="3">
    <location>
        <begin position="108"/>
        <end position="433"/>
    </location>
</feature>
<proteinExistence type="inferred from homology"/>
<dbReference type="PIRSF" id="PIRSF006429">
    <property type="entry name" value="GOGAT_lg_2"/>
    <property type="match status" value="1"/>
</dbReference>
<dbReference type="InterPro" id="IPR024188">
    <property type="entry name" value="GltB"/>
</dbReference>
<dbReference type="EMBL" id="FOOX01000017">
    <property type="protein sequence ID" value="SFH11672.1"/>
    <property type="molecule type" value="Genomic_DNA"/>
</dbReference>
<evidence type="ECO:0000313" key="5">
    <source>
        <dbReference type="Proteomes" id="UP000199337"/>
    </source>
</evidence>
<dbReference type="GO" id="GO:0015930">
    <property type="term" value="F:glutamate synthase activity"/>
    <property type="evidence" value="ECO:0007669"/>
    <property type="project" value="InterPro"/>
</dbReference>
<dbReference type="AlphaFoldDB" id="A0A1I2XE34"/>
<dbReference type="Proteomes" id="UP000199337">
    <property type="component" value="Unassembled WGS sequence"/>
</dbReference>
<evidence type="ECO:0000259" key="3">
    <source>
        <dbReference type="Pfam" id="PF01645"/>
    </source>
</evidence>
<name>A0A1I2XE34_9FIRM</name>
<dbReference type="SUPFAM" id="SSF51395">
    <property type="entry name" value="FMN-linked oxidoreductases"/>
    <property type="match status" value="1"/>
</dbReference>
<evidence type="ECO:0000313" key="4">
    <source>
        <dbReference type="EMBL" id="SFH11672.1"/>
    </source>
</evidence>
<dbReference type="Pfam" id="PF01645">
    <property type="entry name" value="Glu_synthase"/>
    <property type="match status" value="1"/>
</dbReference>
<protein>
    <submittedName>
        <fullName evidence="4">Glutamate synthase domain-containing protein 2</fullName>
    </submittedName>
</protein>
<dbReference type="OrthoDB" id="9758182at2"/>
<dbReference type="GO" id="GO:0006537">
    <property type="term" value="P:glutamate biosynthetic process"/>
    <property type="evidence" value="ECO:0007669"/>
    <property type="project" value="InterPro"/>
</dbReference>
<accession>A0A1I2XE34</accession>
<dbReference type="InterPro" id="IPR002932">
    <property type="entry name" value="Glu_synthdom"/>
</dbReference>
<evidence type="ECO:0000256" key="1">
    <source>
        <dbReference type="ARBA" id="ARBA00009716"/>
    </source>
</evidence>
<evidence type="ECO:0000256" key="2">
    <source>
        <dbReference type="PIRNR" id="PIRNR006429"/>
    </source>
</evidence>
<sequence length="461" mass="49282">MSRSKKNKNLTAMILGAGLGTAGAVLLGRSLAGQATKFITTRFMTEPYKENLWEAFSAGARINPQVIVETNLRAELGRTISRPFGGPKKFPDFSSIMFNVAQLNTFPTVLEKKIDSSLVLGKRAIRPVKLDIPILIAGMAYGLALSEKTKVALAKGASMAGTATNTGYGPFLPKERAAAKHLILQFNRGNWSKEPEILRKADLIEIQLGQGATAGAGETFYPKNMDKKLIRLMGLAPGENAVVHSRMPEINSPGELGNLVSMLRKTTKGVPIGVKIAAGNDLEKDLAYIIEAGADFITVDGAQGGTSGAAPTLEDDCGLPTLFAVCRAARYLEQRRVRDKISLIISGGLKTPGDYLKAMALGADAVAIGTIAVWAMAHTQVFKSLPYEPPVQIVYANGKDRAKLDVNKGARNLASYLLSSVAEMQMVTMALGKTSLSQVDRNDIFALDEATAKITGIKPAY</sequence>
<dbReference type="CDD" id="cd02808">
    <property type="entry name" value="GltS_FMN"/>
    <property type="match status" value="1"/>
</dbReference>
<comment type="similarity">
    <text evidence="1 2">Belongs to the glutamate synthase family.</text>
</comment>
<reference evidence="5" key="1">
    <citation type="submission" date="2016-10" db="EMBL/GenBank/DDBJ databases">
        <authorList>
            <person name="Varghese N."/>
            <person name="Submissions S."/>
        </authorList>
    </citation>
    <scope>NUCLEOTIDE SEQUENCE [LARGE SCALE GENOMIC DNA]</scope>
    <source>
        <strain evidence="5">DSM 17038</strain>
    </source>
</reference>
<dbReference type="PANTHER" id="PTHR43819">
    <property type="entry name" value="ARCHAEAL-TYPE GLUTAMATE SYNTHASE [NADPH]"/>
    <property type="match status" value="1"/>
</dbReference>